<dbReference type="PANTHER" id="PTHR43798">
    <property type="entry name" value="MONOACYLGLYCEROL LIPASE"/>
    <property type="match status" value="1"/>
</dbReference>
<organism evidence="4 5">
    <name type="scientific">Tahibacter soli</name>
    <dbReference type="NCBI Taxonomy" id="2983605"/>
    <lineage>
        <taxon>Bacteria</taxon>
        <taxon>Pseudomonadati</taxon>
        <taxon>Pseudomonadota</taxon>
        <taxon>Gammaproteobacteria</taxon>
        <taxon>Lysobacterales</taxon>
        <taxon>Rhodanobacteraceae</taxon>
        <taxon>Tahibacter</taxon>
    </lineage>
</organism>
<dbReference type="InterPro" id="IPR029058">
    <property type="entry name" value="AB_hydrolase_fold"/>
</dbReference>
<dbReference type="GO" id="GO:0016787">
    <property type="term" value="F:hydrolase activity"/>
    <property type="evidence" value="ECO:0007669"/>
    <property type="project" value="UniProtKB-KW"/>
</dbReference>
<evidence type="ECO:0000313" key="5">
    <source>
        <dbReference type="Proteomes" id="UP001139971"/>
    </source>
</evidence>
<dbReference type="Pfam" id="PF00561">
    <property type="entry name" value="Abhydrolase_1"/>
    <property type="match status" value="1"/>
</dbReference>
<dbReference type="PRINTS" id="PR00111">
    <property type="entry name" value="ABHYDROLASE"/>
</dbReference>
<keyword evidence="2 4" id="KW-0378">Hydrolase</keyword>
<comment type="similarity">
    <text evidence="1">Belongs to the AB hydrolase superfamily.</text>
</comment>
<gene>
    <name evidence="4" type="ORF">OD750_016850</name>
</gene>
<dbReference type="AlphaFoldDB" id="A0A9X4BKF4"/>
<dbReference type="Proteomes" id="UP001139971">
    <property type="component" value="Unassembled WGS sequence"/>
</dbReference>
<dbReference type="GO" id="GO:0016020">
    <property type="term" value="C:membrane"/>
    <property type="evidence" value="ECO:0007669"/>
    <property type="project" value="TreeGrafter"/>
</dbReference>
<dbReference type="InterPro" id="IPR050266">
    <property type="entry name" value="AB_hydrolase_sf"/>
</dbReference>
<keyword evidence="5" id="KW-1185">Reference proteome</keyword>
<dbReference type="PANTHER" id="PTHR43798:SF14">
    <property type="entry name" value="SERINE HYDROLASE-LIKE PROTEIN DDB_G0286239"/>
    <property type="match status" value="1"/>
</dbReference>
<evidence type="ECO:0000313" key="4">
    <source>
        <dbReference type="EMBL" id="MDC8014217.1"/>
    </source>
</evidence>
<dbReference type="EMBL" id="JAOVZO020000018">
    <property type="protein sequence ID" value="MDC8014217.1"/>
    <property type="molecule type" value="Genomic_DNA"/>
</dbReference>
<dbReference type="Gene3D" id="3.40.50.1820">
    <property type="entry name" value="alpha/beta hydrolase"/>
    <property type="match status" value="1"/>
</dbReference>
<protein>
    <submittedName>
        <fullName evidence="4">Alpha/beta hydrolase</fullName>
    </submittedName>
</protein>
<feature type="domain" description="AB hydrolase-1" evidence="3">
    <location>
        <begin position="25"/>
        <end position="152"/>
    </location>
</feature>
<dbReference type="InterPro" id="IPR000073">
    <property type="entry name" value="AB_hydrolase_1"/>
</dbReference>
<evidence type="ECO:0000256" key="1">
    <source>
        <dbReference type="ARBA" id="ARBA00008645"/>
    </source>
</evidence>
<proteinExistence type="inferred from homology"/>
<dbReference type="RefSeq" id="WP_263541855.1">
    <property type="nucleotide sequence ID" value="NZ_JAOVZO020000018.1"/>
</dbReference>
<name>A0A9X4BKF4_9GAMM</name>
<evidence type="ECO:0000259" key="3">
    <source>
        <dbReference type="Pfam" id="PF00561"/>
    </source>
</evidence>
<reference evidence="4" key="1">
    <citation type="submission" date="2023-02" db="EMBL/GenBank/DDBJ databases">
        <title>Tahibacter soli sp. nov. isolated from soil.</title>
        <authorList>
            <person name="Baek J.H."/>
            <person name="Lee J.K."/>
            <person name="Choi D.G."/>
            <person name="Jeon C.O."/>
        </authorList>
    </citation>
    <scope>NUCLEOTIDE SEQUENCE</scope>
    <source>
        <strain evidence="4">BL</strain>
    </source>
</reference>
<comment type="caution">
    <text evidence="4">The sequence shown here is derived from an EMBL/GenBank/DDBJ whole genome shotgun (WGS) entry which is preliminary data.</text>
</comment>
<accession>A0A9X4BKF4</accession>
<sequence length="284" mass="30384">MPREITLELPHQTIAAVAWGDPALPPLLAVHGWLDNAASFSALAPLLAPHFHVVAIDLPGHGRSTHRPAGAWYHYVDYLGDLHGAAEALGWRRYGLLGHSLGGATASAYAAAHPERIERLLLIESLGPLTQPPEAALEQLRKGLAEREAYANKTLRVFPDVEVAVAARQAANGLSASAARALVERGVRAVDGGWSWSSDPRLTLASPLRYTEEQIQAILRGIAAPTLMILCEPATSYLPGARMQARADCVPGIRVAHLPGNHHLHLENAGPVADEILRFCGFAA</sequence>
<evidence type="ECO:0000256" key="2">
    <source>
        <dbReference type="ARBA" id="ARBA00022801"/>
    </source>
</evidence>
<dbReference type="SUPFAM" id="SSF53474">
    <property type="entry name" value="alpha/beta-Hydrolases"/>
    <property type="match status" value="1"/>
</dbReference>